<protein>
    <submittedName>
        <fullName evidence="1">Uncharacterized protein</fullName>
    </submittedName>
</protein>
<dbReference type="Gene3D" id="3.40.50.300">
    <property type="entry name" value="P-loop containing nucleotide triphosphate hydrolases"/>
    <property type="match status" value="1"/>
</dbReference>
<dbReference type="Gene3D" id="3.30.420.280">
    <property type="match status" value="1"/>
</dbReference>
<dbReference type="EMBL" id="BART01016648">
    <property type="protein sequence ID" value="GAG84407.1"/>
    <property type="molecule type" value="Genomic_DNA"/>
</dbReference>
<dbReference type="InterPro" id="IPR027417">
    <property type="entry name" value="P-loop_NTPase"/>
</dbReference>
<feature type="non-terminal residue" evidence="1">
    <location>
        <position position="302"/>
    </location>
</feature>
<evidence type="ECO:0000313" key="1">
    <source>
        <dbReference type="EMBL" id="GAG84407.1"/>
    </source>
</evidence>
<organism evidence="1">
    <name type="scientific">marine sediment metagenome</name>
    <dbReference type="NCBI Taxonomy" id="412755"/>
    <lineage>
        <taxon>unclassified sequences</taxon>
        <taxon>metagenomes</taxon>
        <taxon>ecological metagenomes</taxon>
    </lineage>
</organism>
<gene>
    <name evidence="1" type="ORF">S01H4_31955</name>
</gene>
<dbReference type="AlphaFoldDB" id="X1BTD0"/>
<reference evidence="1" key="1">
    <citation type="journal article" date="2014" name="Front. Microbiol.">
        <title>High frequency of phylogenetically diverse reductive dehalogenase-homologous genes in deep subseafloor sedimentary metagenomes.</title>
        <authorList>
            <person name="Kawai M."/>
            <person name="Futagami T."/>
            <person name="Toyoda A."/>
            <person name="Takaki Y."/>
            <person name="Nishi S."/>
            <person name="Hori S."/>
            <person name="Arai W."/>
            <person name="Tsubouchi T."/>
            <person name="Morono Y."/>
            <person name="Uchiyama I."/>
            <person name="Ito T."/>
            <person name="Fujiyama A."/>
            <person name="Inagaki F."/>
            <person name="Takami H."/>
        </authorList>
    </citation>
    <scope>NUCLEOTIDE SEQUENCE</scope>
    <source>
        <strain evidence="1">Expedition CK06-06</strain>
    </source>
</reference>
<name>X1BTD0_9ZZZZ</name>
<proteinExistence type="predicted"/>
<comment type="caution">
    <text evidence="1">The sequence shown here is derived from an EMBL/GenBank/DDBJ whole genome shotgun (WGS) entry which is preliminary data.</text>
</comment>
<feature type="non-terminal residue" evidence="1">
    <location>
        <position position="1"/>
    </location>
</feature>
<sequence>RKFPQLRHNHIEKLRREMPKELAEWNETNKYFTFKNGSLLVFQHMEDRNSMENVQGWDIHFAGVDEAGQFTGEMLAWIRSRMRLGNYDEQIRKLAKINPRLEYYRERLPRLAMASNPGGEGHHYLKSNYIDPSPPEVPFYEEFENPLTGTKEKRSKIFIPAQMNDNSYLDAGYAIQFTEMPAWQRRQLVNGDWDVVPGAFFDCFNSSVHILKPFTIPSHWQRFRSLDWGYRTPFSVGWWAVADNTPVFARDGTQYRFKEGAIIRYREWYGAKEGKRGPVNQGIRMPPEDVAEQILTYERGEV</sequence>
<accession>X1BTD0</accession>